<organism evidence="5 6">
    <name type="scientific">Escherichia coli</name>
    <dbReference type="NCBI Taxonomy" id="562"/>
    <lineage>
        <taxon>Bacteria</taxon>
        <taxon>Pseudomonadati</taxon>
        <taxon>Pseudomonadota</taxon>
        <taxon>Gammaproteobacteria</taxon>
        <taxon>Enterobacterales</taxon>
        <taxon>Enterobacteriaceae</taxon>
        <taxon>Escherichia</taxon>
    </lineage>
</organism>
<proteinExistence type="predicted"/>
<protein>
    <submittedName>
        <fullName evidence="2">Transposase domain-containing protein</fullName>
    </submittedName>
</protein>
<evidence type="ECO:0000313" key="6">
    <source>
        <dbReference type="Proteomes" id="UP000288730"/>
    </source>
</evidence>
<comment type="caution">
    <text evidence="5">The sequence shown here is derived from an EMBL/GenBank/DDBJ whole genome shotgun (WGS) entry which is preliminary data.</text>
</comment>
<feature type="domain" description="Transposase IS4 N-terminal" evidence="1">
    <location>
        <begin position="11"/>
        <end position="45"/>
    </location>
</feature>
<dbReference type="EMBL" id="DABBJX010000032">
    <property type="protein sequence ID" value="HAH4526487.1"/>
    <property type="molecule type" value="Genomic_DNA"/>
</dbReference>
<evidence type="ECO:0000313" key="3">
    <source>
        <dbReference type="EMBL" id="HAH4526487.1"/>
    </source>
</evidence>
<reference evidence="3" key="3">
    <citation type="submission" date="2019-12" db="EMBL/GenBank/DDBJ databases">
        <authorList>
            <consortium name="NCBI Pathogen Detection Project"/>
        </authorList>
    </citation>
    <scope>NUCLEOTIDE SEQUENCE</scope>
    <source>
        <strain evidence="3">EC00763</strain>
    </source>
</reference>
<evidence type="ECO:0000313" key="5">
    <source>
        <dbReference type="EMBL" id="RXD16249.1"/>
    </source>
</evidence>
<reference evidence="3" key="1">
    <citation type="journal article" date="2018" name="Genome Biol.">
        <title>SKESA: strategic k-mer extension for scrupulous assemblies.</title>
        <authorList>
            <person name="Souvorov A."/>
            <person name="Agarwala R."/>
            <person name="Lipman D.J."/>
        </authorList>
    </citation>
    <scope>NUCLEOTIDE SEQUENCE [LARGE SCALE GENOMIC DNA]</scope>
    <source>
        <strain evidence="3">EC00763</strain>
    </source>
</reference>
<dbReference type="EMBL" id="ABONVU020000032">
    <property type="protein sequence ID" value="EMJ5256796.1"/>
    <property type="molecule type" value="Genomic_DNA"/>
</dbReference>
<dbReference type="Proteomes" id="UP001285616">
    <property type="component" value="Unassembled WGS sequence"/>
</dbReference>
<gene>
    <name evidence="5" type="ORF">EPS76_11820</name>
    <name evidence="4" type="ORF">FPI65_28890</name>
    <name evidence="3" type="ORF">GRC73_21235</name>
    <name evidence="2" type="ORF">R8O40_005147</name>
</gene>
<reference evidence="2" key="5">
    <citation type="submission" date="2024-02" db="EMBL/GenBank/DDBJ databases">
        <authorList>
            <consortium name="Clinical and Environmental Microbiology Branch: Whole genome sequencing antimicrobial resistance pathogens in the healthcare setting"/>
        </authorList>
    </citation>
    <scope>NUCLEOTIDE SEQUENCE</scope>
    <source>
        <strain evidence="2">1924188</strain>
    </source>
</reference>
<evidence type="ECO:0000313" key="4">
    <source>
        <dbReference type="EMBL" id="NDR95177.1"/>
    </source>
</evidence>
<evidence type="ECO:0000313" key="7">
    <source>
        <dbReference type="Proteomes" id="UP000471490"/>
    </source>
</evidence>
<dbReference type="Proteomes" id="UP000471490">
    <property type="component" value="Unassembled WGS sequence"/>
</dbReference>
<dbReference type="Pfam" id="PF13006">
    <property type="entry name" value="Nterm_IS4"/>
    <property type="match status" value="1"/>
</dbReference>
<name>A0A2G9A288_ECOLX</name>
<dbReference type="EMBL" id="VLTB01000487">
    <property type="protein sequence ID" value="NDR95177.1"/>
    <property type="molecule type" value="Genomic_DNA"/>
</dbReference>
<dbReference type="InterPro" id="IPR024473">
    <property type="entry name" value="Transposases_IS4_N"/>
</dbReference>
<dbReference type="EMBL" id="SCJN01000077">
    <property type="protein sequence ID" value="RXD16249.1"/>
    <property type="molecule type" value="Genomic_DNA"/>
</dbReference>
<accession>A0A2G9A288</accession>
<evidence type="ECO:0000259" key="1">
    <source>
        <dbReference type="Pfam" id="PF13006"/>
    </source>
</evidence>
<reference evidence="4 7" key="4">
    <citation type="journal article" date="2020" name="Int. J. Nanomedicine">
        <title>Consequences Of Long-Term Bacteria's Exposure To Silver Nanoformulations With Different PhysicoChemical Properties.</title>
        <authorList>
            <person name="Kedziora A."/>
            <person name="Wernecki M."/>
            <person name="Korzekwa K."/>
            <person name="Speruda M."/>
            <person name="Gerasymchuk Y."/>
            <person name="Lukowiak A."/>
            <person name="Bugla-Ploskonska G."/>
        </authorList>
    </citation>
    <scope>NUCLEOTIDE SEQUENCE [LARGE SCALE GENOMIC DNA]</scope>
    <source>
        <strain evidence="4 7">ATCC 11230</strain>
    </source>
</reference>
<dbReference type="AlphaFoldDB" id="A0A2G9A288"/>
<reference evidence="5 6" key="2">
    <citation type="submission" date="2019-01" db="EMBL/GenBank/DDBJ databases">
        <title>Genomic analysis of febrile catheter-associated UTI E. coli isolates.</title>
        <authorList>
            <person name="Potter R."/>
            <person name="Zou Z."/>
            <person name="Henderson J."/>
            <person name="Dantas G."/>
        </authorList>
    </citation>
    <scope>NUCLEOTIDE SEQUENCE [LARGE SCALE GENOMIC DNA]</scope>
    <source>
        <strain evidence="5 6">29_CAASB</strain>
    </source>
</reference>
<evidence type="ECO:0000313" key="2">
    <source>
        <dbReference type="EMBL" id="EMJ5256796.1"/>
    </source>
</evidence>
<sequence>MQCPVTILCVTLCDYLAPELITHSPEESDTVTLRKRRLPLEMMAW</sequence>
<dbReference type="Proteomes" id="UP000288730">
    <property type="component" value="Unassembled WGS sequence"/>
</dbReference>